<organism evidence="7 8">
    <name type="scientific">Hohenbuehelia grisea</name>
    <dbReference type="NCBI Taxonomy" id="104357"/>
    <lineage>
        <taxon>Eukaryota</taxon>
        <taxon>Fungi</taxon>
        <taxon>Dikarya</taxon>
        <taxon>Basidiomycota</taxon>
        <taxon>Agaricomycotina</taxon>
        <taxon>Agaricomycetes</taxon>
        <taxon>Agaricomycetidae</taxon>
        <taxon>Agaricales</taxon>
        <taxon>Pleurotineae</taxon>
        <taxon>Pleurotaceae</taxon>
        <taxon>Hohenbuehelia</taxon>
    </lineage>
</organism>
<proteinExistence type="predicted"/>
<sequence>MRVLFMSKPRFWDPWLSRRFIARLLSTLICAILVVVLPFSQYGGAWAFLALTIKELVFSVQENLAQQLESTVLNLLGGFLGIGLSSLAKYISTFPAQGSVASRIILAIFLVFNSFLAGWLKSSLPRLASAARICCLVSIWLLTAGVGGDQQIRQDAINFAWIILTAAITSLVSGLLLLRWSSPQFANDVAGAFSKLHAGLIHSMNTVLDTHRAAPSNPGALHDQLFKISVNLNQSYSQASFELRVGRIGVKSIKPLIGTIEHLRRELAWGMTYPRPSRSSELQDDSVFEFFKDPAMQLGNAVLASMKAVEAVVSRSFDHSLVSRPLDAERAALEDCIARLHKASVAAREELRSFCDDLDMRQRAADGAVGFPQEVFEICLFMISLLQMAHEMRHALHVSQSTIALYENSPPRLWHPRFSWAWLGLAPPNYVLEERGAIVDDESPQATTTLSLEETLQGISEKRYDDIEAEGDNILRRKRHAGRPFTFNWLQRLLGHLWNHPRTVCWRLGLSKMIRSVQHSSHLRHAMKNAAGVALLSIPAYLPVDSPGHSWFYWARGQWMIISFVWVLETNTGATWRVGYLRIAGTIIGCIYAYITYLICRANPYGLVIMVTAAELLVSWIVIHTTFPSLGVVAAITLPPLVFASYFGPQPPVPIITLVILRGVMIAAGIFAALIMNSCFFPRHCRVMFLDSTSRTIGLLSQLYMSLSRDLFSNTVLSSTLEKQKILKLELSIRNALHRMNILTNTMNDELSLVPKPMQKYRKTVAVLQKLLDLLTGLRKVREKIPRKETVTAVVGERRELVSCLCVSLFACEQVFKARQPLPQFLPSSRQALFQLERNVEERIRQSRQEDTGSLGLSMVYAFAETDVLTELVETLEELLELSRQLFGTSAWFTHGPVDMTPMTSVHEAVGQGV</sequence>
<name>A0ABR3IV88_9AGAR</name>
<keyword evidence="8" id="KW-1185">Reference proteome</keyword>
<feature type="transmembrane region" description="Helical" evidence="5">
    <location>
        <begin position="100"/>
        <end position="120"/>
    </location>
</feature>
<feature type="transmembrane region" description="Helical" evidence="5">
    <location>
        <begin position="580"/>
        <end position="599"/>
    </location>
</feature>
<comment type="subcellular location">
    <subcellularLocation>
        <location evidence="1">Membrane</location>
        <topology evidence="1">Multi-pass membrane protein</topology>
    </subcellularLocation>
</comment>
<dbReference type="PANTHER" id="PTHR47804:SF3">
    <property type="entry name" value="PROTEIN BRE4"/>
    <property type="match status" value="1"/>
</dbReference>
<dbReference type="InterPro" id="IPR049453">
    <property type="entry name" value="Memb_transporter_dom"/>
</dbReference>
<dbReference type="EMBL" id="JASNQZ010000015">
    <property type="protein sequence ID" value="KAL0947217.1"/>
    <property type="molecule type" value="Genomic_DNA"/>
</dbReference>
<feature type="transmembrane region" description="Helical" evidence="5">
    <location>
        <begin position="20"/>
        <end position="37"/>
    </location>
</feature>
<evidence type="ECO:0000256" key="1">
    <source>
        <dbReference type="ARBA" id="ARBA00004141"/>
    </source>
</evidence>
<keyword evidence="4 5" id="KW-0472">Membrane</keyword>
<evidence type="ECO:0000256" key="2">
    <source>
        <dbReference type="ARBA" id="ARBA00022692"/>
    </source>
</evidence>
<evidence type="ECO:0000259" key="6">
    <source>
        <dbReference type="Pfam" id="PF13515"/>
    </source>
</evidence>
<dbReference type="Pfam" id="PF13515">
    <property type="entry name" value="FUSC_2"/>
    <property type="match status" value="1"/>
</dbReference>
<protein>
    <recommendedName>
        <fullName evidence="6">Integral membrane bound transporter domain-containing protein</fullName>
    </recommendedName>
</protein>
<accession>A0ABR3IV88</accession>
<comment type="caution">
    <text evidence="7">The sequence shown here is derived from an EMBL/GenBank/DDBJ whole genome shotgun (WGS) entry which is preliminary data.</text>
</comment>
<reference evidence="8" key="1">
    <citation type="submission" date="2024-06" db="EMBL/GenBank/DDBJ databases">
        <title>Multi-omics analyses provide insights into the biosynthesis of the anticancer antibiotic pleurotin in Hohenbuehelia grisea.</title>
        <authorList>
            <person name="Weaver J.A."/>
            <person name="Alberti F."/>
        </authorList>
    </citation>
    <scope>NUCLEOTIDE SEQUENCE [LARGE SCALE GENOMIC DNA]</scope>
    <source>
        <strain evidence="8">T-177</strain>
    </source>
</reference>
<evidence type="ECO:0000256" key="3">
    <source>
        <dbReference type="ARBA" id="ARBA00022989"/>
    </source>
</evidence>
<evidence type="ECO:0000313" key="8">
    <source>
        <dbReference type="Proteomes" id="UP001556367"/>
    </source>
</evidence>
<dbReference type="Proteomes" id="UP001556367">
    <property type="component" value="Unassembled WGS sequence"/>
</dbReference>
<feature type="transmembrane region" description="Helical" evidence="5">
    <location>
        <begin position="655"/>
        <end position="676"/>
    </location>
</feature>
<gene>
    <name evidence="7" type="ORF">HGRIS_013335</name>
</gene>
<keyword evidence="3 5" id="KW-1133">Transmembrane helix</keyword>
<feature type="transmembrane region" description="Helical" evidence="5">
    <location>
        <begin position="159"/>
        <end position="178"/>
    </location>
</feature>
<feature type="domain" description="Integral membrane bound transporter" evidence="6">
    <location>
        <begin position="551"/>
        <end position="676"/>
    </location>
</feature>
<dbReference type="PANTHER" id="PTHR47804">
    <property type="entry name" value="60S RIBOSOMAL PROTEIN L19"/>
    <property type="match status" value="1"/>
</dbReference>
<feature type="transmembrane region" description="Helical" evidence="5">
    <location>
        <begin position="127"/>
        <end position="147"/>
    </location>
</feature>
<evidence type="ECO:0000313" key="7">
    <source>
        <dbReference type="EMBL" id="KAL0947217.1"/>
    </source>
</evidence>
<evidence type="ECO:0000256" key="5">
    <source>
        <dbReference type="SAM" id="Phobius"/>
    </source>
</evidence>
<dbReference type="InterPro" id="IPR052430">
    <property type="entry name" value="IVT-Associated"/>
</dbReference>
<feature type="transmembrane region" description="Helical" evidence="5">
    <location>
        <begin position="72"/>
        <end position="88"/>
    </location>
</feature>
<evidence type="ECO:0000256" key="4">
    <source>
        <dbReference type="ARBA" id="ARBA00023136"/>
    </source>
</evidence>
<keyword evidence="2 5" id="KW-0812">Transmembrane</keyword>